<dbReference type="Gene3D" id="2.40.70.10">
    <property type="entry name" value="Acid Proteases"/>
    <property type="match status" value="1"/>
</dbReference>
<gene>
    <name evidence="2" type="ORF">AVEN_74095_1</name>
</gene>
<reference evidence="2 3" key="1">
    <citation type="journal article" date="2019" name="Sci. Rep.">
        <title>Orb-weaving spider Araneus ventricosus genome elucidates the spidroin gene catalogue.</title>
        <authorList>
            <person name="Kono N."/>
            <person name="Nakamura H."/>
            <person name="Ohtoshi R."/>
            <person name="Moran D.A.P."/>
            <person name="Shinohara A."/>
            <person name="Yoshida Y."/>
            <person name="Fujiwara M."/>
            <person name="Mori M."/>
            <person name="Tomita M."/>
            <person name="Arakawa K."/>
        </authorList>
    </citation>
    <scope>NUCLEOTIDE SEQUENCE [LARGE SCALE GENOMIC DNA]</scope>
</reference>
<proteinExistence type="predicted"/>
<keyword evidence="3" id="KW-1185">Reference proteome</keyword>
<dbReference type="GO" id="GO:0006508">
    <property type="term" value="P:proteolysis"/>
    <property type="evidence" value="ECO:0007669"/>
    <property type="project" value="InterPro"/>
</dbReference>
<dbReference type="InterPro" id="IPR021109">
    <property type="entry name" value="Peptidase_aspartic_dom_sf"/>
</dbReference>
<organism evidence="2 3">
    <name type="scientific">Araneus ventricosus</name>
    <name type="common">Orbweaver spider</name>
    <name type="synonym">Epeira ventricosa</name>
    <dbReference type="NCBI Taxonomy" id="182803"/>
    <lineage>
        <taxon>Eukaryota</taxon>
        <taxon>Metazoa</taxon>
        <taxon>Ecdysozoa</taxon>
        <taxon>Arthropoda</taxon>
        <taxon>Chelicerata</taxon>
        <taxon>Arachnida</taxon>
        <taxon>Araneae</taxon>
        <taxon>Araneomorphae</taxon>
        <taxon>Entelegynae</taxon>
        <taxon>Araneoidea</taxon>
        <taxon>Araneidae</taxon>
        <taxon>Araneus</taxon>
    </lineage>
</organism>
<protein>
    <submittedName>
        <fullName evidence="2">Uncharacterized protein</fullName>
    </submittedName>
</protein>
<dbReference type="GO" id="GO:0004190">
    <property type="term" value="F:aspartic-type endopeptidase activity"/>
    <property type="evidence" value="ECO:0007669"/>
    <property type="project" value="InterPro"/>
</dbReference>
<dbReference type="Proteomes" id="UP000499080">
    <property type="component" value="Unassembled WGS sequence"/>
</dbReference>
<dbReference type="InterPro" id="IPR001969">
    <property type="entry name" value="Aspartic_peptidase_AS"/>
</dbReference>
<dbReference type="AlphaFoldDB" id="A0A4Y2Q0U7"/>
<dbReference type="OrthoDB" id="6473576at2759"/>
<dbReference type="PROSITE" id="PS00141">
    <property type="entry name" value="ASP_PROTEASE"/>
    <property type="match status" value="1"/>
</dbReference>
<feature type="region of interest" description="Disordered" evidence="1">
    <location>
        <begin position="285"/>
        <end position="308"/>
    </location>
</feature>
<name>A0A4Y2Q0U7_ARAVE</name>
<dbReference type="SUPFAM" id="SSF50630">
    <property type="entry name" value="Acid proteases"/>
    <property type="match status" value="1"/>
</dbReference>
<dbReference type="Pfam" id="PF08284">
    <property type="entry name" value="RVP_2"/>
    <property type="match status" value="1"/>
</dbReference>
<sequence length="308" mass="34989">MTQHKRHAHLTVRNEERLANLKRQPLNRVWSLDEENLVQAAEELGKWSKRTRNVLKALFPEKTEVQILNKWKALRRSPRRPTQGLLLATYLVNVKVGEINCRALIDSGATLNLISLNVLERLKKLEYVEIPPINLKTLSNVSVTTQLAISTTIGIENSKFSAVLVLAESVLSPIFDIILGLEFLNYHKFILDCGNSTMSNDSVKLSWDFVRMHHRTGYATESNVLDINKVQHEQKFRDVDNASKTQKGLVNSPPINCNTQQKKKCKAKKNKTQVNYSDVEVMQINSKTVQNSDSDKGVNNNNDSMNEL</sequence>
<dbReference type="EMBL" id="BGPR01296261">
    <property type="protein sequence ID" value="GBN56470.1"/>
    <property type="molecule type" value="Genomic_DNA"/>
</dbReference>
<accession>A0A4Y2Q0U7</accession>
<dbReference type="CDD" id="cd00303">
    <property type="entry name" value="retropepsin_like"/>
    <property type="match status" value="1"/>
</dbReference>
<evidence type="ECO:0000256" key="1">
    <source>
        <dbReference type="SAM" id="MobiDB-lite"/>
    </source>
</evidence>
<evidence type="ECO:0000313" key="3">
    <source>
        <dbReference type="Proteomes" id="UP000499080"/>
    </source>
</evidence>
<evidence type="ECO:0000313" key="2">
    <source>
        <dbReference type="EMBL" id="GBN56470.1"/>
    </source>
</evidence>
<comment type="caution">
    <text evidence="2">The sequence shown here is derived from an EMBL/GenBank/DDBJ whole genome shotgun (WGS) entry which is preliminary data.</text>
</comment>
<feature type="non-terminal residue" evidence="2">
    <location>
        <position position="308"/>
    </location>
</feature>